<evidence type="ECO:0000259" key="1">
    <source>
        <dbReference type="Pfam" id="PF01120"/>
    </source>
</evidence>
<reference evidence="2 3" key="1">
    <citation type="submission" date="2017-07" db="EMBL/GenBank/DDBJ databases">
        <title>The new phylogeny of genus Mycobacterium.</title>
        <authorList>
            <person name="Tortoli E."/>
            <person name="Trovato A."/>
            <person name="Cirillo D.M."/>
        </authorList>
    </citation>
    <scope>NUCLEOTIDE SEQUENCE [LARGE SCALE GENOMIC DNA]</scope>
    <source>
        <strain evidence="2 3">ATCC 33027</strain>
    </source>
</reference>
<dbReference type="Proteomes" id="UP000216063">
    <property type="component" value="Unassembled WGS sequence"/>
</dbReference>
<comment type="caution">
    <text evidence="2">The sequence shown here is derived from an EMBL/GenBank/DDBJ whole genome shotgun (WGS) entry which is preliminary data.</text>
</comment>
<dbReference type="InterPro" id="IPR017853">
    <property type="entry name" value="GH"/>
</dbReference>
<dbReference type="Pfam" id="PF01120">
    <property type="entry name" value="Alpha_L_fucos"/>
    <property type="match status" value="1"/>
</dbReference>
<dbReference type="SUPFAM" id="SSF51445">
    <property type="entry name" value="(Trans)glycosidases"/>
    <property type="match status" value="1"/>
</dbReference>
<dbReference type="GO" id="GO:0005975">
    <property type="term" value="P:carbohydrate metabolic process"/>
    <property type="evidence" value="ECO:0007669"/>
    <property type="project" value="InterPro"/>
</dbReference>
<dbReference type="AlphaFoldDB" id="A0A255DXB6"/>
<feature type="domain" description="Glycoside hydrolase family 29 N-terminal" evidence="1">
    <location>
        <begin position="2"/>
        <end position="38"/>
    </location>
</feature>
<evidence type="ECO:0000313" key="3">
    <source>
        <dbReference type="Proteomes" id="UP000216063"/>
    </source>
</evidence>
<keyword evidence="3" id="KW-1185">Reference proteome</keyword>
<dbReference type="RefSeq" id="WP_094478804.1">
    <property type="nucleotide sequence ID" value="NZ_NOZR01000006.1"/>
</dbReference>
<dbReference type="Gene3D" id="3.20.20.80">
    <property type="entry name" value="Glycosidases"/>
    <property type="match status" value="1"/>
</dbReference>
<evidence type="ECO:0000313" key="2">
    <source>
        <dbReference type="EMBL" id="OYN80373.1"/>
    </source>
</evidence>
<proteinExistence type="predicted"/>
<name>A0A255DXB6_9MYCO</name>
<dbReference type="OrthoDB" id="5526311at2"/>
<dbReference type="InterPro" id="IPR057739">
    <property type="entry name" value="Glyco_hydro_29_N"/>
</dbReference>
<accession>A0A255DXB6</accession>
<gene>
    <name evidence="2" type="ORF">CG716_09545</name>
</gene>
<protein>
    <recommendedName>
        <fullName evidence="1">Glycoside hydrolase family 29 N-terminal domain-containing protein</fullName>
    </recommendedName>
</protein>
<organism evidence="2 3">
    <name type="scientific">Mycolicibacterium sphagni</name>
    <dbReference type="NCBI Taxonomy" id="1786"/>
    <lineage>
        <taxon>Bacteria</taxon>
        <taxon>Bacillati</taxon>
        <taxon>Actinomycetota</taxon>
        <taxon>Actinomycetes</taxon>
        <taxon>Mycobacteriales</taxon>
        <taxon>Mycobacteriaceae</taxon>
        <taxon>Mycolicibacterium</taxon>
    </lineage>
</organism>
<dbReference type="GO" id="GO:0004560">
    <property type="term" value="F:alpha-L-fucosidase activity"/>
    <property type="evidence" value="ECO:0007669"/>
    <property type="project" value="InterPro"/>
</dbReference>
<dbReference type="EMBL" id="NOZR01000006">
    <property type="protein sequence ID" value="OYN80373.1"/>
    <property type="molecule type" value="Genomic_DNA"/>
</dbReference>
<sequence length="65" mass="7572">MYAPTWESVGTHPLPDWYDDAKLGIFLHWGLYSVPGWAPQVPDIQEQLKTNEPAEMLRDNPYAEW</sequence>